<dbReference type="Proteomes" id="UP000006523">
    <property type="component" value="Segment"/>
</dbReference>
<dbReference type="GeneID" id="10327483"/>
<dbReference type="Gene3D" id="2.30.30.100">
    <property type="match status" value="1"/>
</dbReference>
<dbReference type="KEGG" id="vg:10327483"/>
<evidence type="ECO:0000313" key="3">
    <source>
        <dbReference type="Proteomes" id="UP000006523"/>
    </source>
</evidence>
<proteinExistence type="predicted"/>
<reference evidence="2 3" key="1">
    <citation type="journal article" date="2010" name="Environ. Microbiol.">
        <title>Genomic analysis of oceanic cyanobacterial myoviruses compared with T4-like myoviruses from diverse hosts and environments.</title>
        <authorList>
            <person name="Sullivan M.B."/>
            <person name="Huang K.H."/>
            <person name="Ignacio-Espinoza J.C."/>
            <person name="Berlin A.M."/>
            <person name="Kelly L."/>
            <person name="Weigele P.R."/>
            <person name="DeFrancesco A.S."/>
            <person name="Kern S.E."/>
            <person name="Thompson L.R."/>
            <person name="Young S."/>
            <person name="Yandava C."/>
            <person name="Fu R."/>
            <person name="Krastins B."/>
            <person name="Chase M."/>
            <person name="Sarracino D."/>
            <person name="Osburne M.S."/>
            <person name="Henn M.R."/>
            <person name="Chisholm S.W."/>
        </authorList>
    </citation>
    <scope>NUCLEOTIDE SEQUENCE [LARGE SCALE GENOMIC DNA]</scope>
    <source>
        <strain evidence="2">6501-1</strain>
    </source>
</reference>
<accession>E3SIF2</accession>
<protein>
    <submittedName>
        <fullName evidence="2">Methylamine utilization protein</fullName>
    </submittedName>
</protein>
<evidence type="ECO:0000259" key="1">
    <source>
        <dbReference type="Pfam" id="PF16243"/>
    </source>
</evidence>
<feature type="domain" description="Sm-like" evidence="1">
    <location>
        <begin position="14"/>
        <end position="98"/>
    </location>
</feature>
<sequence>MINFAKHDEEFHGIFKLVSGEEILAKAVLTDDNGETLCFISDPVMIQTITKEIDDTKVLRGMGFTKWMPMSDEEFYILREKDIMTIASMSSPVVLMYEAYIIGDDISEARKGKRLVESAEAEGYLGTIDEARAQLEKIFKANS</sequence>
<dbReference type="RefSeq" id="YP_004323036.1">
    <property type="nucleotide sequence ID" value="NC_015282.1"/>
</dbReference>
<dbReference type="Pfam" id="PF16243">
    <property type="entry name" value="Sm_like"/>
    <property type="match status" value="1"/>
</dbReference>
<evidence type="ECO:0000313" key="2">
    <source>
        <dbReference type="EMBL" id="ADO97205.1"/>
    </source>
</evidence>
<gene>
    <name evidence="2" type="ORF">SSM1_145</name>
</gene>
<dbReference type="OrthoDB" id="17377at10239"/>
<organism evidence="2 3">
    <name type="scientific">Synechococcus phage S-SM1</name>
    <dbReference type="NCBI Taxonomy" id="444859"/>
    <lineage>
        <taxon>Viruses</taxon>
        <taxon>Duplodnaviria</taxon>
        <taxon>Heunggongvirae</taxon>
        <taxon>Uroviricota</taxon>
        <taxon>Caudoviricetes</taxon>
        <taxon>Pantevenvirales</taxon>
        <taxon>Kyanoviridae</taxon>
        <taxon>Thetisvirus</taxon>
        <taxon>Thetisvirus ssm1</taxon>
    </lineage>
</organism>
<keyword evidence="3" id="KW-1185">Reference proteome</keyword>
<dbReference type="InterPro" id="IPR032600">
    <property type="entry name" value="Sm-like_dom"/>
</dbReference>
<name>E3SIF2_9CAUD</name>
<dbReference type="EMBL" id="GU071094">
    <property type="protein sequence ID" value="ADO97205.1"/>
    <property type="molecule type" value="Genomic_DNA"/>
</dbReference>